<dbReference type="InterPro" id="IPR011990">
    <property type="entry name" value="TPR-like_helical_dom_sf"/>
</dbReference>
<protein>
    <submittedName>
        <fullName evidence="2">Glycosyltransferase</fullName>
        <ecNumber evidence="2">2.4.-.-</ecNumber>
    </submittedName>
</protein>
<dbReference type="EC" id="2.4.-.-" evidence="2"/>
<name>A0ABU6FXV0_9BACL</name>
<accession>A0ABU6FXV0</accession>
<dbReference type="GO" id="GO:0016757">
    <property type="term" value="F:glycosyltransferase activity"/>
    <property type="evidence" value="ECO:0007669"/>
    <property type="project" value="UniProtKB-KW"/>
</dbReference>
<feature type="domain" description="Glycosyltransferase 2-like" evidence="1">
    <location>
        <begin position="254"/>
        <end position="367"/>
    </location>
</feature>
<reference evidence="2 3" key="1">
    <citation type="submission" date="2023-03" db="EMBL/GenBank/DDBJ databases">
        <title>Bacillus Genome Sequencing.</title>
        <authorList>
            <person name="Dunlap C."/>
        </authorList>
    </citation>
    <scope>NUCLEOTIDE SEQUENCE [LARGE SCALE GENOMIC DNA]</scope>
    <source>
        <strain evidence="2 3">BD-533</strain>
    </source>
</reference>
<dbReference type="InterPro" id="IPR001173">
    <property type="entry name" value="Glyco_trans_2-like"/>
</dbReference>
<keyword evidence="2" id="KW-0328">Glycosyltransferase</keyword>
<dbReference type="SUPFAM" id="SSF53448">
    <property type="entry name" value="Nucleotide-diphospho-sugar transferases"/>
    <property type="match status" value="2"/>
</dbReference>
<dbReference type="Gene3D" id="3.90.550.10">
    <property type="entry name" value="Spore Coat Polysaccharide Biosynthesis Protein SpsA, Chain A"/>
    <property type="match status" value="2"/>
</dbReference>
<keyword evidence="3" id="KW-1185">Reference proteome</keyword>
<dbReference type="Pfam" id="PF00535">
    <property type="entry name" value="Glycos_transf_2"/>
    <property type="match status" value="2"/>
</dbReference>
<dbReference type="SUPFAM" id="SSF48452">
    <property type="entry name" value="TPR-like"/>
    <property type="match status" value="1"/>
</dbReference>
<dbReference type="RefSeq" id="WP_326071152.1">
    <property type="nucleotide sequence ID" value="NZ_JARLKY010000012.1"/>
</dbReference>
<dbReference type="InterPro" id="IPR029044">
    <property type="entry name" value="Nucleotide-diphossugar_trans"/>
</dbReference>
<comment type="caution">
    <text evidence="2">The sequence shown here is derived from an EMBL/GenBank/DDBJ whole genome shotgun (WGS) entry which is preliminary data.</text>
</comment>
<dbReference type="CDD" id="cd02511">
    <property type="entry name" value="Beta4Glucosyltransferase"/>
    <property type="match status" value="1"/>
</dbReference>
<evidence type="ECO:0000259" key="1">
    <source>
        <dbReference type="Pfam" id="PF00535"/>
    </source>
</evidence>
<dbReference type="PANTHER" id="PTHR43630">
    <property type="entry name" value="POLY-BETA-1,6-N-ACETYL-D-GLUCOSAMINE SYNTHASE"/>
    <property type="match status" value="1"/>
</dbReference>
<sequence length="606" mass="69680">MKISIIVLAQHFNLTLKCVDRIKQYTSIPYELIVVTEYDSVEVSRYIEHDYNVHVIHNRKSRGVAAAYNQGAAASSGDRFVFMRDQIMVNEGWLEQLSGCLDQHPNASIVGPMMNDVSGAQGIPIVYQNYEHLYQMGDLLAIGKSMTWTRTPRLVSLLMMMPRHFFEKAGGFDERFEVESYEDDDLCYRALSMNSDIYIAEGCIVFRVQPPHAVLGDPDWYNNRLTLNRAVAISKWGFDVTKALYSYKRKVTVSLCMIVKNEEKTLDRCLSSVRGLVDEIVIVDTGSEDATKEIAASYGSQVYDFEWVNDFSKARNHAFSLATQEYILWMDADDYLLPEDAAALQSIISELSWDIDAVSMHYYLDHDLHGRVTASLRRNRLVKRSCGFRWVGFVHEYLDVAGTVLYAETGVTHDRKHTQSTRNLLIYEDMKEAKAVFSPRDLFYFSNELYDHGQWERAIEQYDTFIASPDGWVEDKILASRRAGEAYAQLGRLQEARHKVLQGFAYALPRAESCCQLGYYELSEQRLENAVFWYKLATEVAKPIEPNARLDIPSWTWLPHLQLCVCYDRLGLYEQAHYHNEIAGGYVPDNPSVTANRNYLQQYLIY</sequence>
<feature type="domain" description="Glycosyltransferase 2-like" evidence="1">
    <location>
        <begin position="15"/>
        <end position="115"/>
    </location>
</feature>
<organism evidence="2 3">
    <name type="scientific">Paenibacillus alba</name>
    <dbReference type="NCBI Taxonomy" id="1197127"/>
    <lineage>
        <taxon>Bacteria</taxon>
        <taxon>Bacillati</taxon>
        <taxon>Bacillota</taxon>
        <taxon>Bacilli</taxon>
        <taxon>Bacillales</taxon>
        <taxon>Paenibacillaceae</taxon>
        <taxon>Paenibacillus</taxon>
    </lineage>
</organism>
<evidence type="ECO:0000313" key="3">
    <source>
        <dbReference type="Proteomes" id="UP001338137"/>
    </source>
</evidence>
<dbReference type="Proteomes" id="UP001338137">
    <property type="component" value="Unassembled WGS sequence"/>
</dbReference>
<dbReference type="EMBL" id="JARLKY010000012">
    <property type="protein sequence ID" value="MEC0226744.1"/>
    <property type="molecule type" value="Genomic_DNA"/>
</dbReference>
<evidence type="ECO:0000313" key="2">
    <source>
        <dbReference type="EMBL" id="MEC0226744.1"/>
    </source>
</evidence>
<gene>
    <name evidence="2" type="ORF">P4I72_06390</name>
</gene>
<dbReference type="PANTHER" id="PTHR43630:SF2">
    <property type="entry name" value="GLYCOSYLTRANSFERASE"/>
    <property type="match status" value="1"/>
</dbReference>
<dbReference type="Gene3D" id="1.25.40.10">
    <property type="entry name" value="Tetratricopeptide repeat domain"/>
    <property type="match status" value="1"/>
</dbReference>
<keyword evidence="2" id="KW-0808">Transferase</keyword>
<proteinExistence type="predicted"/>